<feature type="active site" description="Tele-AMP-histidine intermediate" evidence="3">
    <location>
        <position position="99"/>
    </location>
</feature>
<dbReference type="PANTHER" id="PTHR46243:SF1">
    <property type="entry name" value="BIS(5'-ADENOSYL)-TRIPHOSPHATASE"/>
    <property type="match status" value="1"/>
</dbReference>
<feature type="short sequence motif" description="Histidine triad motif" evidence="4 5">
    <location>
        <begin position="97"/>
        <end position="101"/>
    </location>
</feature>
<keyword evidence="8" id="KW-1185">Reference proteome</keyword>
<evidence type="ECO:0000313" key="7">
    <source>
        <dbReference type="EMBL" id="PWN89506.1"/>
    </source>
</evidence>
<dbReference type="Gene3D" id="3.30.428.10">
    <property type="entry name" value="HIT-like"/>
    <property type="match status" value="1"/>
</dbReference>
<keyword evidence="1" id="KW-0547">Nucleotide-binding</keyword>
<evidence type="ECO:0000256" key="2">
    <source>
        <dbReference type="ARBA" id="ARBA00022801"/>
    </source>
</evidence>
<dbReference type="PRINTS" id="PR00332">
    <property type="entry name" value="HISTRIAD"/>
</dbReference>
<sequence length="169" mass="18935">MSSSILRFGAFDVTSQVFASTRHAMAFVNLKPIAPLHVLVVPRLNRYRRLNDLPPDVLGDVFGLVQAVQRGVERAAACASSTISIQDGPDAGQTVDHLHVHIVPRRKGDFEPNDAIYPKLDEFGLKLRAAQLCGTIEDEARHPRKQEEMQKEAQWLAREHFADLQFTPQ</sequence>
<dbReference type="EMBL" id="KZ819637">
    <property type="protein sequence ID" value="PWN89506.1"/>
    <property type="molecule type" value="Genomic_DNA"/>
</dbReference>
<name>A0A316YKA4_9BASI</name>
<dbReference type="GO" id="GO:0016787">
    <property type="term" value="F:hydrolase activity"/>
    <property type="evidence" value="ECO:0007669"/>
    <property type="project" value="UniProtKB-KW"/>
</dbReference>
<accession>A0A316YKA4</accession>
<dbReference type="STRING" id="215250.A0A316YKA4"/>
<feature type="domain" description="HIT" evidence="6">
    <location>
        <begin position="4"/>
        <end position="112"/>
    </location>
</feature>
<dbReference type="AlphaFoldDB" id="A0A316YKA4"/>
<dbReference type="InterPro" id="IPR019808">
    <property type="entry name" value="Histidine_triad_CS"/>
</dbReference>
<dbReference type="Pfam" id="PF01230">
    <property type="entry name" value="HIT"/>
    <property type="match status" value="1"/>
</dbReference>
<dbReference type="InParanoid" id="A0A316YKA4"/>
<dbReference type="RefSeq" id="XP_025376704.1">
    <property type="nucleotide sequence ID" value="XM_025519703.1"/>
</dbReference>
<proteinExistence type="predicted"/>
<keyword evidence="2" id="KW-0378">Hydrolase</keyword>
<dbReference type="PROSITE" id="PS00892">
    <property type="entry name" value="HIT_1"/>
    <property type="match status" value="1"/>
</dbReference>
<dbReference type="PROSITE" id="PS51084">
    <property type="entry name" value="HIT_2"/>
    <property type="match status" value="1"/>
</dbReference>
<dbReference type="InterPro" id="IPR011146">
    <property type="entry name" value="HIT-like"/>
</dbReference>
<evidence type="ECO:0000256" key="5">
    <source>
        <dbReference type="PROSITE-ProRule" id="PRU00464"/>
    </source>
</evidence>
<evidence type="ECO:0000256" key="1">
    <source>
        <dbReference type="ARBA" id="ARBA00022741"/>
    </source>
</evidence>
<dbReference type="SUPFAM" id="SSF54197">
    <property type="entry name" value="HIT-like"/>
    <property type="match status" value="1"/>
</dbReference>
<dbReference type="InterPro" id="IPR001310">
    <property type="entry name" value="Histidine_triad_HIT"/>
</dbReference>
<evidence type="ECO:0000256" key="4">
    <source>
        <dbReference type="PIRSR" id="PIRSR601310-3"/>
    </source>
</evidence>
<dbReference type="GeneID" id="37041619"/>
<dbReference type="InterPro" id="IPR051884">
    <property type="entry name" value="Bis(5'-adenosyl)-TPase_reg"/>
</dbReference>
<dbReference type="PANTHER" id="PTHR46243">
    <property type="entry name" value="BIS(5'-ADENOSYL)-TRIPHOSPHATASE"/>
    <property type="match status" value="1"/>
</dbReference>
<organism evidence="7 8">
    <name type="scientific">Acaromyces ingoldii</name>
    <dbReference type="NCBI Taxonomy" id="215250"/>
    <lineage>
        <taxon>Eukaryota</taxon>
        <taxon>Fungi</taxon>
        <taxon>Dikarya</taxon>
        <taxon>Basidiomycota</taxon>
        <taxon>Ustilaginomycotina</taxon>
        <taxon>Exobasidiomycetes</taxon>
        <taxon>Exobasidiales</taxon>
        <taxon>Cryptobasidiaceae</taxon>
        <taxon>Acaromyces</taxon>
    </lineage>
</organism>
<dbReference type="InterPro" id="IPR036265">
    <property type="entry name" value="HIT-like_sf"/>
</dbReference>
<dbReference type="FunCoup" id="A0A316YKA4">
    <property type="interactions" value="73"/>
</dbReference>
<evidence type="ECO:0000313" key="8">
    <source>
        <dbReference type="Proteomes" id="UP000245768"/>
    </source>
</evidence>
<gene>
    <name evidence="7" type="ORF">FA10DRAFT_253693</name>
</gene>
<dbReference type="GO" id="GO:0000166">
    <property type="term" value="F:nucleotide binding"/>
    <property type="evidence" value="ECO:0007669"/>
    <property type="project" value="UniProtKB-KW"/>
</dbReference>
<protein>
    <submittedName>
        <fullName evidence="7">Diadenosine tetraphosphatase</fullName>
    </submittedName>
</protein>
<dbReference type="Proteomes" id="UP000245768">
    <property type="component" value="Unassembled WGS sequence"/>
</dbReference>
<evidence type="ECO:0000256" key="3">
    <source>
        <dbReference type="PIRSR" id="PIRSR601310-1"/>
    </source>
</evidence>
<dbReference type="FunFam" id="3.30.428.10:FF:000011">
    <property type="entry name" value="Fragile histidine triad"/>
    <property type="match status" value="1"/>
</dbReference>
<evidence type="ECO:0000259" key="6">
    <source>
        <dbReference type="PROSITE" id="PS51084"/>
    </source>
</evidence>
<dbReference type="OrthoDB" id="680339at2759"/>
<reference evidence="7 8" key="1">
    <citation type="journal article" date="2018" name="Mol. Biol. Evol.">
        <title>Broad Genomic Sampling Reveals a Smut Pathogenic Ancestry of the Fungal Clade Ustilaginomycotina.</title>
        <authorList>
            <person name="Kijpornyongpan T."/>
            <person name="Mondo S.J."/>
            <person name="Barry K."/>
            <person name="Sandor L."/>
            <person name="Lee J."/>
            <person name="Lipzen A."/>
            <person name="Pangilinan J."/>
            <person name="LaButti K."/>
            <person name="Hainaut M."/>
            <person name="Henrissat B."/>
            <person name="Grigoriev I.V."/>
            <person name="Spatafora J.W."/>
            <person name="Aime M.C."/>
        </authorList>
    </citation>
    <scope>NUCLEOTIDE SEQUENCE [LARGE SCALE GENOMIC DNA]</scope>
    <source>
        <strain evidence="7 8">MCA 4198</strain>
    </source>
</reference>